<proteinExistence type="predicted"/>
<name>A0A9E2S901_9BACT</name>
<evidence type="ECO:0000313" key="2">
    <source>
        <dbReference type="Proteomes" id="UP000812270"/>
    </source>
</evidence>
<protein>
    <submittedName>
        <fullName evidence="1">Short-chain dehydrogenase</fullName>
    </submittedName>
</protein>
<keyword evidence="2" id="KW-1185">Reference proteome</keyword>
<comment type="caution">
    <text evidence="1">The sequence shown here is derived from an EMBL/GenBank/DDBJ whole genome shotgun (WGS) entry which is preliminary data.</text>
</comment>
<reference evidence="1" key="1">
    <citation type="submission" date="2021-06" db="EMBL/GenBank/DDBJ databases">
        <authorList>
            <person name="Huq M.A."/>
        </authorList>
    </citation>
    <scope>NUCLEOTIDE SEQUENCE</scope>
    <source>
        <strain evidence="1">MAH-26</strain>
    </source>
</reference>
<dbReference type="EMBL" id="JAHSPG010000003">
    <property type="protein sequence ID" value="MBV4356894.1"/>
    <property type="molecule type" value="Genomic_DNA"/>
</dbReference>
<organism evidence="1 2">
    <name type="scientific">Pinibacter aurantiacus</name>
    <dbReference type="NCBI Taxonomy" id="2851599"/>
    <lineage>
        <taxon>Bacteria</taxon>
        <taxon>Pseudomonadati</taxon>
        <taxon>Bacteroidota</taxon>
        <taxon>Chitinophagia</taxon>
        <taxon>Chitinophagales</taxon>
        <taxon>Chitinophagaceae</taxon>
        <taxon>Pinibacter</taxon>
    </lineage>
</organism>
<dbReference type="RefSeq" id="WP_217790528.1">
    <property type="nucleotide sequence ID" value="NZ_JAHSPG010000003.1"/>
</dbReference>
<dbReference type="AlphaFoldDB" id="A0A9E2S901"/>
<accession>A0A9E2S901</accession>
<sequence length="89" mass="10529">MHTEEIEKFIDSKTSSETKVKIDFKKREAVYGLFVKDKDYDDLKSKNLWRIVPKSQFEEYSRSNNIGLAKIFNGVDFSRLTVYKEKEVV</sequence>
<gene>
    <name evidence="1" type="ORF">KTO63_07055</name>
</gene>
<evidence type="ECO:0000313" key="1">
    <source>
        <dbReference type="EMBL" id="MBV4356894.1"/>
    </source>
</evidence>
<dbReference type="Proteomes" id="UP000812270">
    <property type="component" value="Unassembled WGS sequence"/>
</dbReference>